<dbReference type="KEGG" id="ptrh:RsTaC01_1106"/>
<keyword evidence="1" id="KW-1133">Transmembrane helix</keyword>
<evidence type="ECO:0000256" key="1">
    <source>
        <dbReference type="SAM" id="Phobius"/>
    </source>
</evidence>
<dbReference type="EMBL" id="AP027925">
    <property type="protein sequence ID" value="BED93136.1"/>
    <property type="molecule type" value="Genomic_DNA"/>
</dbReference>
<accession>A0AA48HXA5</accession>
<dbReference type="AlphaFoldDB" id="A0AA48HXA5"/>
<dbReference type="Proteomes" id="UP001335720">
    <property type="component" value="Chromosome"/>
</dbReference>
<evidence type="ECO:0000313" key="2">
    <source>
        <dbReference type="EMBL" id="BED93136.1"/>
    </source>
</evidence>
<proteinExistence type="predicted"/>
<feature type="transmembrane region" description="Helical" evidence="1">
    <location>
        <begin position="34"/>
        <end position="54"/>
    </location>
</feature>
<protein>
    <submittedName>
        <fullName evidence="2">Uncharacterized protein</fullName>
    </submittedName>
</protein>
<organism evidence="2">
    <name type="scientific">Candidatus Paraimprobicoccus trichonymphae</name>
    <dbReference type="NCBI Taxonomy" id="3033793"/>
    <lineage>
        <taxon>Bacteria</taxon>
        <taxon>Bacillati</taxon>
        <taxon>Bacillota</taxon>
        <taxon>Clostridia</taxon>
        <taxon>Candidatus Paraimprobicoccus</taxon>
    </lineage>
</organism>
<keyword evidence="1" id="KW-0812">Transmembrane</keyword>
<name>A0AA48HXA5_9FIRM</name>
<keyword evidence="1" id="KW-0472">Membrane</keyword>
<sequence>MAEENVGLFRKSSIDRISSPEKLNEYIKITNPSLILILVALLSVVTGFLMWVFLGNIPEYSRLNGIIITNPNTKIQKVYAFVPISEAVKLELGMEVQISPEYAPRENYGYIKSKILSISKDVINSNELTEKFENYSILGPLLNNKNTNLIEIDFSVEEWSGVKNQSNVEIIDGAICNILVVVSKKNPSKLIFEKR</sequence>
<reference evidence="2" key="1">
    <citation type="journal article" date="2023" name="ISME J.">
        <title>Emergence of putative energy parasites within Clostridia revealed by genome analysis of a novel endosymbiotic clade.</title>
        <authorList>
            <person name="Takahashi K."/>
            <person name="Kuwahara H."/>
            <person name="Horikawa Y."/>
            <person name="Izawa K."/>
            <person name="Kato D."/>
            <person name="Inagaki T."/>
            <person name="Yuki M."/>
            <person name="Ohkuma M."/>
            <person name="Hongoh Y."/>
        </authorList>
    </citation>
    <scope>NUCLEOTIDE SEQUENCE</scope>
    <source>
        <strain evidence="2">RsTa-C01</strain>
    </source>
</reference>
<gene>
    <name evidence="2" type="ORF">RsTaC01_1106</name>
</gene>